<proteinExistence type="predicted"/>
<feature type="region of interest" description="Disordered" evidence="1">
    <location>
        <begin position="131"/>
        <end position="194"/>
    </location>
</feature>
<dbReference type="AlphaFoldDB" id="A0A8H5WP78"/>
<comment type="caution">
    <text evidence="2">The sequence shown here is derived from an EMBL/GenBank/DDBJ whole genome shotgun (WGS) entry which is preliminary data.</text>
</comment>
<evidence type="ECO:0000313" key="3">
    <source>
        <dbReference type="Proteomes" id="UP000572754"/>
    </source>
</evidence>
<evidence type="ECO:0000256" key="1">
    <source>
        <dbReference type="SAM" id="MobiDB-lite"/>
    </source>
</evidence>
<dbReference type="Proteomes" id="UP000572754">
    <property type="component" value="Unassembled WGS sequence"/>
</dbReference>
<reference evidence="2 3" key="2">
    <citation type="submission" date="2020-05" db="EMBL/GenBank/DDBJ databases">
        <title>Identification and distribution of gene clusters putatively required for synthesis of sphingolipid metabolism inhibitors in phylogenetically diverse species of the filamentous fungus Fusarium.</title>
        <authorList>
            <person name="Kim H.-S."/>
            <person name="Busman M."/>
            <person name="Brown D.W."/>
            <person name="Divon H."/>
            <person name="Uhlig S."/>
            <person name="Proctor R.H."/>
        </authorList>
    </citation>
    <scope>NUCLEOTIDE SEQUENCE [LARGE SCALE GENOMIC DNA]</scope>
    <source>
        <strain evidence="2 3">NRRL 25331</strain>
    </source>
</reference>
<name>A0A8H5WP78_FUSCI</name>
<sequence length="920" mass="101585">MSYTEINTLAELVHDFKDKCISFHDKYLIVSGPEEKVQVGQAWADTARSALEFQLWLLQQAKQAKQSSIELPAKTQEAIDEHLRVPSFDDEIVRLSNSVNQTRDALKSAKVPFHGSLNDFFRAKGFGKARTPSASTSVNAPQSSGSTRLPLASRDPNARITRSSGLAPARSTAFDLPTGRVTRSSSFAPARSTSFDLPAGLATRSSGLAPARSTAFDLPTGRVTRSSAANAPANKLPELKSPAVPFPAASTASKLSKTVPTKRATPASNAQKSLKQGARPEYDSDDEPLTLLLGKKASAAKPVTPAPAPRRSTRGRSSVNYAEAALLVSDGDDDDFEASEEDEDNDEPVIVSGANIFTDENGLIHVGKQDTKIHVPAIKSAPIDHAIFELHDKVRKNVMHTDKKRIGLEDDLITDLLSGVRESLTQSLIHTGENMVKRHCDYMGLQLHWSLSPCRPSLEALYHFSKQNGQVAYHATPNVGLIVTALNWAKGRSAPLILPLASAWLKAITEEKLEDRISQGSWIMNSIGNTGLLEKTLGCYKTHKDRVADWSQWSSIKQKEALVALRTGERPASIVQHLVEATGGENPIRTLIRGNVPAVTFAAWRGHSKPPIHEWETIYHNLISIARRYGLTDDEFESSCTLSRPNGAGRVFFPYHVLAQPQALAVGWDWHILHYIASEALHEMRRKCNRHAEAAGLGEPEVDAVIYIYWTGHYLCDKIHRWGFPVVPWSYHQFRASLCKKQMHGIAMKFGITKFTNFDPVEDIDLGQSTVTIDAQITNLAMYKYESSTWDGIRETIRMVPLYHPLWRPDSKLGESPWVAPGAVTVIPVMPTPEFDLPLLPIELWVPDDGTSSLSGPWFIIADINCVLRWETTMIPSELMLTVAILNKMRSIKSTGMIACDARLTAAKHLSYLRITYKGT</sequence>
<organism evidence="2 3">
    <name type="scientific">Fusarium circinatum</name>
    <name type="common">Pitch canker fungus</name>
    <name type="synonym">Gibberella circinata</name>
    <dbReference type="NCBI Taxonomy" id="48490"/>
    <lineage>
        <taxon>Eukaryota</taxon>
        <taxon>Fungi</taxon>
        <taxon>Dikarya</taxon>
        <taxon>Ascomycota</taxon>
        <taxon>Pezizomycotina</taxon>
        <taxon>Sordariomycetes</taxon>
        <taxon>Hypocreomycetidae</taxon>
        <taxon>Hypocreales</taxon>
        <taxon>Nectriaceae</taxon>
        <taxon>Fusarium</taxon>
        <taxon>Fusarium fujikuroi species complex</taxon>
    </lineage>
</organism>
<evidence type="ECO:0000313" key="2">
    <source>
        <dbReference type="EMBL" id="KAF5670262.1"/>
    </source>
</evidence>
<accession>A0A8H5WP78</accession>
<gene>
    <name evidence="2" type="ORF">FCIRC_9000</name>
</gene>
<feature type="compositionally biased region" description="Polar residues" evidence="1">
    <location>
        <begin position="132"/>
        <end position="147"/>
    </location>
</feature>
<feature type="compositionally biased region" description="Polar residues" evidence="1">
    <location>
        <begin position="181"/>
        <end position="194"/>
    </location>
</feature>
<protein>
    <submittedName>
        <fullName evidence="2">Uncharacterized protein</fullName>
    </submittedName>
</protein>
<reference evidence="3" key="1">
    <citation type="journal article" date="2020" name="BMC Genomics">
        <title>Correction to: Identification and distribution of gene clusters required for synthesis of sphingolipid metabolism inhibitors in diverse species of the filamentous fungus Fusarium.</title>
        <authorList>
            <person name="Kim H.S."/>
            <person name="Lohmar J.M."/>
            <person name="Busman M."/>
            <person name="Brown D.W."/>
            <person name="Naumann T.A."/>
            <person name="Divon H.H."/>
            <person name="Lysoe E."/>
            <person name="Uhlig S."/>
            <person name="Proctor R.H."/>
        </authorList>
    </citation>
    <scope>NUCLEOTIDE SEQUENCE [LARGE SCALE GENOMIC DNA]</scope>
    <source>
        <strain evidence="3">NRRL 25331</strain>
    </source>
</reference>
<feature type="region of interest" description="Disordered" evidence="1">
    <location>
        <begin position="219"/>
        <end position="319"/>
    </location>
</feature>
<keyword evidence="3" id="KW-1185">Reference proteome</keyword>
<feature type="compositionally biased region" description="Polar residues" evidence="1">
    <location>
        <begin position="250"/>
        <end position="259"/>
    </location>
</feature>
<dbReference type="EMBL" id="JAAQPE010000313">
    <property type="protein sequence ID" value="KAF5670262.1"/>
    <property type="molecule type" value="Genomic_DNA"/>
</dbReference>